<keyword evidence="5" id="KW-0067">ATP-binding</keyword>
<dbReference type="GO" id="GO:0006261">
    <property type="term" value="P:DNA-templated DNA replication"/>
    <property type="evidence" value="ECO:0007669"/>
    <property type="project" value="TreeGrafter"/>
</dbReference>
<dbReference type="GO" id="GO:0017116">
    <property type="term" value="F:single-stranded DNA helicase activity"/>
    <property type="evidence" value="ECO:0007669"/>
    <property type="project" value="TreeGrafter"/>
</dbReference>
<keyword evidence="4" id="KW-0547">Nucleotide-binding</keyword>
<name>A0A948W6B7_UNCEI</name>
<evidence type="ECO:0000256" key="1">
    <source>
        <dbReference type="ARBA" id="ARBA00002393"/>
    </source>
</evidence>
<evidence type="ECO:0000313" key="9">
    <source>
        <dbReference type="Proteomes" id="UP000777784"/>
    </source>
</evidence>
<dbReference type="FunFam" id="1.20.272.10:FF:000001">
    <property type="entry name" value="Putative AAA family ATPase"/>
    <property type="match status" value="1"/>
</dbReference>
<comment type="function">
    <text evidence="1">DNA-dependent ATPase that plays important roles in cellular responses to stalled DNA replication processes.</text>
</comment>
<dbReference type="GO" id="GO:0000731">
    <property type="term" value="P:DNA synthesis involved in DNA repair"/>
    <property type="evidence" value="ECO:0007669"/>
    <property type="project" value="TreeGrafter"/>
</dbReference>
<organism evidence="8 9">
    <name type="scientific">Eiseniibacteriota bacterium</name>
    <dbReference type="NCBI Taxonomy" id="2212470"/>
    <lineage>
        <taxon>Bacteria</taxon>
        <taxon>Candidatus Eiseniibacteriota</taxon>
    </lineage>
</organism>
<dbReference type="SMART" id="SM00382">
    <property type="entry name" value="AAA"/>
    <property type="match status" value="1"/>
</dbReference>
<comment type="caution">
    <text evidence="8">The sequence shown here is derived from an EMBL/GenBank/DDBJ whole genome shotgun (WGS) entry which is preliminary data.</text>
</comment>
<dbReference type="GO" id="GO:0016887">
    <property type="term" value="F:ATP hydrolysis activity"/>
    <property type="evidence" value="ECO:0007669"/>
    <property type="project" value="InterPro"/>
</dbReference>
<evidence type="ECO:0000256" key="3">
    <source>
        <dbReference type="ARBA" id="ARBA00022705"/>
    </source>
</evidence>
<dbReference type="InterPro" id="IPR003959">
    <property type="entry name" value="ATPase_AAA_core"/>
</dbReference>
<dbReference type="InterPro" id="IPR003593">
    <property type="entry name" value="AAA+_ATPase"/>
</dbReference>
<dbReference type="PANTHER" id="PTHR13779:SF7">
    <property type="entry name" value="ATPASE WRNIP1"/>
    <property type="match status" value="1"/>
</dbReference>
<dbReference type="GO" id="GO:0003677">
    <property type="term" value="F:DNA binding"/>
    <property type="evidence" value="ECO:0007669"/>
    <property type="project" value="InterPro"/>
</dbReference>
<accession>A0A948W6B7</accession>
<dbReference type="SUPFAM" id="SSF48019">
    <property type="entry name" value="post-AAA+ oligomerization domain-like"/>
    <property type="match status" value="1"/>
</dbReference>
<feature type="compositionally biased region" description="Basic and acidic residues" evidence="6">
    <location>
        <begin position="453"/>
        <end position="462"/>
    </location>
</feature>
<reference evidence="8" key="1">
    <citation type="submission" date="2021-05" db="EMBL/GenBank/DDBJ databases">
        <title>Energy efficiency and biological interactions define the core microbiome of deep oligotrophic groundwater.</title>
        <authorList>
            <person name="Mehrshad M."/>
            <person name="Lopez-Fernandez M."/>
            <person name="Bell E."/>
            <person name="Bernier-Latmani R."/>
            <person name="Bertilsson S."/>
            <person name="Dopson M."/>
        </authorList>
    </citation>
    <scope>NUCLEOTIDE SEQUENCE</scope>
    <source>
        <strain evidence="8">Modern_marine.mb.64</strain>
    </source>
</reference>
<dbReference type="Pfam" id="PF16193">
    <property type="entry name" value="AAA_assoc_2"/>
    <property type="match status" value="1"/>
</dbReference>
<dbReference type="PANTHER" id="PTHR13779">
    <property type="entry name" value="WERNER HELICASE-INTERACTING PROTEIN 1 FAMILY MEMBER"/>
    <property type="match status" value="1"/>
</dbReference>
<feature type="compositionally biased region" description="Acidic residues" evidence="6">
    <location>
        <begin position="1"/>
        <end position="12"/>
    </location>
</feature>
<dbReference type="InterPro" id="IPR021886">
    <property type="entry name" value="MgsA_C"/>
</dbReference>
<evidence type="ECO:0000256" key="4">
    <source>
        <dbReference type="ARBA" id="ARBA00022741"/>
    </source>
</evidence>
<dbReference type="Pfam" id="PF12002">
    <property type="entry name" value="MgsA_C"/>
    <property type="match status" value="1"/>
</dbReference>
<dbReference type="InterPro" id="IPR032423">
    <property type="entry name" value="AAA_assoc_2"/>
</dbReference>
<dbReference type="GO" id="GO:0005524">
    <property type="term" value="F:ATP binding"/>
    <property type="evidence" value="ECO:0007669"/>
    <property type="project" value="UniProtKB-KW"/>
</dbReference>
<dbReference type="Gene3D" id="1.20.272.10">
    <property type="match status" value="1"/>
</dbReference>
<keyword evidence="3" id="KW-0235">DNA replication</keyword>
<feature type="domain" description="AAA+ ATPase" evidence="7">
    <location>
        <begin position="63"/>
        <end position="180"/>
    </location>
</feature>
<dbReference type="Gene3D" id="3.40.50.300">
    <property type="entry name" value="P-loop containing nucleotide triphosphate hydrolases"/>
    <property type="match status" value="1"/>
</dbReference>
<dbReference type="AlphaFoldDB" id="A0A948W6B7"/>
<dbReference type="EMBL" id="JAHJDP010000032">
    <property type="protein sequence ID" value="MBU2690476.1"/>
    <property type="molecule type" value="Genomic_DNA"/>
</dbReference>
<dbReference type="CDD" id="cd00009">
    <property type="entry name" value="AAA"/>
    <property type="match status" value="1"/>
</dbReference>
<dbReference type="InterPro" id="IPR008921">
    <property type="entry name" value="DNA_pol3_clamp-load_cplx_C"/>
</dbReference>
<feature type="region of interest" description="Disordered" evidence="6">
    <location>
        <begin position="1"/>
        <end position="31"/>
    </location>
</feature>
<sequence>MPDSESSDLFDDPEAHPDKSRGSSSARSPLADRLRPRSLEAVVGQEHLTGPGGLLRRVCETGQIPSIIFWGPPGTGKTTLARLLASIPGYRWATFSAVLSGVAEIRAVVKSAKHTFDIKGVRTLLFVDEIHRFNKAQQDAFLPHVEEGTIVLVGATTENPSFKVNDALLSRVHVLVLKSLEPEHLETLMNRALEDSEGGLGEAGLEFDEETRSAVLVLCGGDGRQLFNLLETLAETVVADDLGRRRVTPEHLERVRDRVPLRGDRAGEEHFNLISALQKSIRGSDPDAALYWLVRLLEGGEDPLYVARRLVRTASEDVGLADPQALSQAMAAVHAIQFIGYPEGVLALAQVAVYLCLAPKSNRLESAYQAALEDVREKGSLPVPLHLCNAPTRLMDQLGYGKGYKYPHAFPGSWVSEVYRPEAIQGRRYYQPGSLGMEPRLWDRYVERLREAARLQGEDATRGAEGGTPGDRPSKG</sequence>
<dbReference type="CDD" id="cd18139">
    <property type="entry name" value="HLD_clamp_RarA"/>
    <property type="match status" value="1"/>
</dbReference>
<evidence type="ECO:0000256" key="6">
    <source>
        <dbReference type="SAM" id="MobiDB-lite"/>
    </source>
</evidence>
<dbReference type="FunFam" id="3.40.50.300:FF:000137">
    <property type="entry name" value="Replication-associated recombination protein A"/>
    <property type="match status" value="1"/>
</dbReference>
<protein>
    <submittedName>
        <fullName evidence="8">Replication-associated recombination protein A</fullName>
    </submittedName>
</protein>
<dbReference type="GO" id="GO:0008047">
    <property type="term" value="F:enzyme activator activity"/>
    <property type="evidence" value="ECO:0007669"/>
    <property type="project" value="TreeGrafter"/>
</dbReference>
<comment type="similarity">
    <text evidence="2">Belongs to the AAA ATPase family. RarA/MGS1/WRNIP1 subfamily.</text>
</comment>
<evidence type="ECO:0000259" key="7">
    <source>
        <dbReference type="SMART" id="SM00382"/>
    </source>
</evidence>
<dbReference type="Gene3D" id="1.10.8.60">
    <property type="match status" value="1"/>
</dbReference>
<dbReference type="PRINTS" id="PR00830">
    <property type="entry name" value="ENDOLAPTASE"/>
</dbReference>
<proteinExistence type="inferred from homology"/>
<evidence type="ECO:0000313" key="8">
    <source>
        <dbReference type="EMBL" id="MBU2690476.1"/>
    </source>
</evidence>
<dbReference type="InterPro" id="IPR027417">
    <property type="entry name" value="P-loop_NTPase"/>
</dbReference>
<evidence type="ECO:0000256" key="5">
    <source>
        <dbReference type="ARBA" id="ARBA00022840"/>
    </source>
</evidence>
<dbReference type="Pfam" id="PF00004">
    <property type="entry name" value="AAA"/>
    <property type="match status" value="1"/>
</dbReference>
<dbReference type="InterPro" id="IPR051314">
    <property type="entry name" value="AAA_ATPase_RarA/MGS1/WRNIP1"/>
</dbReference>
<evidence type="ECO:0000256" key="2">
    <source>
        <dbReference type="ARBA" id="ARBA00008959"/>
    </source>
</evidence>
<feature type="region of interest" description="Disordered" evidence="6">
    <location>
        <begin position="453"/>
        <end position="476"/>
    </location>
</feature>
<dbReference type="SUPFAM" id="SSF52540">
    <property type="entry name" value="P-loop containing nucleoside triphosphate hydrolases"/>
    <property type="match status" value="1"/>
</dbReference>
<dbReference type="Gene3D" id="1.10.3710.10">
    <property type="entry name" value="DNA polymerase III clamp loader subunits, C-terminal domain"/>
    <property type="match status" value="1"/>
</dbReference>
<gene>
    <name evidence="8" type="ORF">KJ970_06065</name>
</gene>
<dbReference type="Proteomes" id="UP000777784">
    <property type="component" value="Unassembled WGS sequence"/>
</dbReference>